<evidence type="ECO:0000313" key="3">
    <source>
        <dbReference type="Proteomes" id="UP000886723"/>
    </source>
</evidence>
<name>A0A9D1NRK8_9FIRM</name>
<reference evidence="2" key="2">
    <citation type="journal article" date="2021" name="PeerJ">
        <title>Extensive microbial diversity within the chicken gut microbiome revealed by metagenomics and culture.</title>
        <authorList>
            <person name="Gilroy R."/>
            <person name="Ravi A."/>
            <person name="Getino M."/>
            <person name="Pursley I."/>
            <person name="Horton D.L."/>
            <person name="Alikhan N.F."/>
            <person name="Baker D."/>
            <person name="Gharbi K."/>
            <person name="Hall N."/>
            <person name="Watson M."/>
            <person name="Adriaenssens E.M."/>
            <person name="Foster-Nyarko E."/>
            <person name="Jarju S."/>
            <person name="Secka A."/>
            <person name="Antonio M."/>
            <person name="Oren A."/>
            <person name="Chaudhuri R.R."/>
            <person name="La Ragione R."/>
            <person name="Hildebrand F."/>
            <person name="Pallen M.J."/>
        </authorList>
    </citation>
    <scope>NUCLEOTIDE SEQUENCE</scope>
    <source>
        <strain evidence="2">ChiBcec2-4451</strain>
    </source>
</reference>
<dbReference type="Gene3D" id="3.40.1360.10">
    <property type="match status" value="1"/>
</dbReference>
<dbReference type="Pfam" id="PF09983">
    <property type="entry name" value="JetD_C"/>
    <property type="match status" value="1"/>
</dbReference>
<dbReference type="EMBL" id="DVON01000001">
    <property type="protein sequence ID" value="HIV11507.1"/>
    <property type="molecule type" value="Genomic_DNA"/>
</dbReference>
<accession>A0A9D1NRK8</accession>
<dbReference type="InterPro" id="IPR024534">
    <property type="entry name" value="JetD_C"/>
</dbReference>
<reference evidence="2" key="1">
    <citation type="submission" date="2020-10" db="EMBL/GenBank/DDBJ databases">
        <authorList>
            <person name="Gilroy R."/>
        </authorList>
    </citation>
    <scope>NUCLEOTIDE SEQUENCE</scope>
    <source>
        <strain evidence="2">ChiBcec2-4451</strain>
    </source>
</reference>
<sequence>MRRRHMADYKEKLLTILADKYRNSKKDDGSGVIARRTKVTPDQLYRSYYRNDGDLDQIDAVNQAAYSCREKGFVTLEEKSFSNEIAAVYLVDEKIGEVEQYLREQYGYLSKPEKRRYVEHMLNVYDGRSPAAGRECARMRQALEKNKIPPRYLQTEELLKALVFIENNREELFLREASMMIYGDSKYLEEEMLHPVCKALRQVKNRPCGEEELEDEILQEYHIIRERQKLRLKGNVSVTIGDSQVELGTFSEGVEFFSDDRKRIRKIHIRDGRLMTVENYTSWLRLRPADTTLFYLGGYASREQRDFLKKTAEDNPGLRFVHFGDIDAGGLYIHEHLCRVTGIPFEMYRMSPKELQDPRYRSCLHPLTAQDRIRLESLKQQELYCQLASFMLTQNVKLEQEIVSYYEKQQEVT</sequence>
<evidence type="ECO:0000259" key="1">
    <source>
        <dbReference type="Pfam" id="PF09983"/>
    </source>
</evidence>
<dbReference type="AlphaFoldDB" id="A0A9D1NRK8"/>
<comment type="caution">
    <text evidence="2">The sequence shown here is derived from an EMBL/GenBank/DDBJ whole genome shotgun (WGS) entry which is preliminary data.</text>
</comment>
<dbReference type="Proteomes" id="UP000886723">
    <property type="component" value="Unassembled WGS sequence"/>
</dbReference>
<proteinExistence type="predicted"/>
<organism evidence="2 3">
    <name type="scientific">Candidatus Pullilachnospira stercoravium</name>
    <dbReference type="NCBI Taxonomy" id="2840913"/>
    <lineage>
        <taxon>Bacteria</taxon>
        <taxon>Bacillati</taxon>
        <taxon>Bacillota</taxon>
        <taxon>Clostridia</taxon>
        <taxon>Lachnospirales</taxon>
        <taxon>Lachnospiraceae</taxon>
        <taxon>Lachnospiraceae incertae sedis</taxon>
        <taxon>Candidatus Pullilachnospira</taxon>
    </lineage>
</organism>
<evidence type="ECO:0000313" key="2">
    <source>
        <dbReference type="EMBL" id="HIV11507.1"/>
    </source>
</evidence>
<feature type="domain" description="Wadjet protein JetD C-terminal" evidence="1">
    <location>
        <begin position="260"/>
        <end position="405"/>
    </location>
</feature>
<gene>
    <name evidence="2" type="ORF">IAA63_00010</name>
</gene>
<protein>
    <submittedName>
        <fullName evidence="2">DUF2399 domain-containing protein</fullName>
    </submittedName>
</protein>